<dbReference type="GO" id="GO:0000981">
    <property type="term" value="F:DNA-binding transcription factor activity, RNA polymerase II-specific"/>
    <property type="evidence" value="ECO:0007669"/>
    <property type="project" value="InterPro"/>
</dbReference>
<organism evidence="4 5">
    <name type="scientific">Colletotrichum tofieldiae</name>
    <dbReference type="NCBI Taxonomy" id="708197"/>
    <lineage>
        <taxon>Eukaryota</taxon>
        <taxon>Fungi</taxon>
        <taxon>Dikarya</taxon>
        <taxon>Ascomycota</taxon>
        <taxon>Pezizomycotina</taxon>
        <taxon>Sordariomycetes</taxon>
        <taxon>Hypocreomycetidae</taxon>
        <taxon>Glomerellales</taxon>
        <taxon>Glomerellaceae</taxon>
        <taxon>Colletotrichum</taxon>
        <taxon>Colletotrichum spaethianum species complex</taxon>
    </lineage>
</organism>
<feature type="domain" description="Zn(2)-C6 fungal-type" evidence="3">
    <location>
        <begin position="18"/>
        <end position="47"/>
    </location>
</feature>
<feature type="compositionally biased region" description="Basic and acidic residues" evidence="2">
    <location>
        <begin position="119"/>
        <end position="135"/>
    </location>
</feature>
<evidence type="ECO:0000313" key="5">
    <source>
        <dbReference type="Proteomes" id="UP000076552"/>
    </source>
</evidence>
<name>A0A166TZB5_9PEZI</name>
<evidence type="ECO:0000256" key="2">
    <source>
        <dbReference type="SAM" id="MobiDB-lite"/>
    </source>
</evidence>
<dbReference type="PROSITE" id="PS00463">
    <property type="entry name" value="ZN2_CY6_FUNGAL_1"/>
    <property type="match status" value="1"/>
</dbReference>
<feature type="compositionally biased region" description="Polar residues" evidence="2">
    <location>
        <begin position="83"/>
        <end position="97"/>
    </location>
</feature>
<feature type="non-terminal residue" evidence="4">
    <location>
        <position position="195"/>
    </location>
</feature>
<proteinExistence type="predicted"/>
<dbReference type="EMBL" id="LFIV01000054">
    <property type="protein sequence ID" value="KZL72718.1"/>
    <property type="molecule type" value="Genomic_DNA"/>
</dbReference>
<feature type="region of interest" description="Disordered" evidence="2">
    <location>
        <begin position="83"/>
        <end position="102"/>
    </location>
</feature>
<feature type="non-terminal residue" evidence="4">
    <location>
        <position position="1"/>
    </location>
</feature>
<feature type="region of interest" description="Disordered" evidence="2">
    <location>
        <begin position="119"/>
        <end position="167"/>
    </location>
</feature>
<evidence type="ECO:0000259" key="3">
    <source>
        <dbReference type="PROSITE" id="PS50048"/>
    </source>
</evidence>
<dbReference type="SUPFAM" id="SSF57701">
    <property type="entry name" value="Zn2/Cys6 DNA-binding domain"/>
    <property type="match status" value="1"/>
</dbReference>
<dbReference type="PROSITE" id="PS50048">
    <property type="entry name" value="ZN2_CY6_FUNGAL_2"/>
    <property type="match status" value="1"/>
</dbReference>
<reference evidence="4 5" key="1">
    <citation type="submission" date="2015-06" db="EMBL/GenBank/DDBJ databases">
        <title>Survival trade-offs in plant roots during colonization by closely related pathogenic and mutualistic fungi.</title>
        <authorList>
            <person name="Hacquard S."/>
            <person name="Kracher B."/>
            <person name="Hiruma K."/>
            <person name="Weinman A."/>
            <person name="Muench P."/>
            <person name="Garrido Oter R."/>
            <person name="Ver Loren van Themaat E."/>
            <person name="Dallerey J.-F."/>
            <person name="Damm U."/>
            <person name="Henrissat B."/>
            <person name="Lespinet O."/>
            <person name="Thon M."/>
            <person name="Kemen E."/>
            <person name="McHardy A.C."/>
            <person name="Schulze-Lefert P."/>
            <person name="O'Connell R.J."/>
        </authorList>
    </citation>
    <scope>NUCLEOTIDE SEQUENCE [LARGE SCALE GENOMIC DNA]</scope>
    <source>
        <strain evidence="4 5">0861</strain>
    </source>
</reference>
<feature type="compositionally biased region" description="Basic and acidic residues" evidence="2">
    <location>
        <begin position="143"/>
        <end position="156"/>
    </location>
</feature>
<protein>
    <submittedName>
        <fullName evidence="4">Acriflavine sensitivity control protein Acr-2</fullName>
    </submittedName>
</protein>
<comment type="caution">
    <text evidence="4">The sequence shown here is derived from an EMBL/GenBank/DDBJ whole genome shotgun (WGS) entry which is preliminary data.</text>
</comment>
<dbReference type="Pfam" id="PF00172">
    <property type="entry name" value="Zn_clus"/>
    <property type="match status" value="1"/>
</dbReference>
<dbReference type="Proteomes" id="UP000076552">
    <property type="component" value="Unassembled WGS sequence"/>
</dbReference>
<gene>
    <name evidence="4" type="ORF">CT0861_06514</name>
</gene>
<evidence type="ECO:0000256" key="1">
    <source>
        <dbReference type="ARBA" id="ARBA00023242"/>
    </source>
</evidence>
<dbReference type="InterPro" id="IPR001138">
    <property type="entry name" value="Zn2Cys6_DnaBD"/>
</dbReference>
<accession>A0A166TZB5</accession>
<evidence type="ECO:0000313" key="4">
    <source>
        <dbReference type="EMBL" id="KZL72718.1"/>
    </source>
</evidence>
<keyword evidence="5" id="KW-1185">Reference proteome</keyword>
<dbReference type="GO" id="GO:0008270">
    <property type="term" value="F:zinc ion binding"/>
    <property type="evidence" value="ECO:0007669"/>
    <property type="project" value="InterPro"/>
</dbReference>
<sequence>LKASMARKKRPYVPKVKGCYECSQRRIDCDGTRPTCAKCNNRGIPCSGFDLKYKFLDGFSSRRKSSTGGRGALLKDALAQSSAETSMRANPSRYQQTLDRKPDTRSSWDEIYWNSSAHAHDEVDQRGDAVDDRTETTSADNDNTSKDGKSETRDADEVCFSPTTQPLNQLSTGRWPFSPIDLRLLEPWKEFLLTH</sequence>
<dbReference type="SMART" id="SM00066">
    <property type="entry name" value="GAL4"/>
    <property type="match status" value="1"/>
</dbReference>
<dbReference type="CDD" id="cd00067">
    <property type="entry name" value="GAL4"/>
    <property type="match status" value="1"/>
</dbReference>
<dbReference type="InterPro" id="IPR036864">
    <property type="entry name" value="Zn2-C6_fun-type_DNA-bd_sf"/>
</dbReference>
<dbReference type="Gene3D" id="4.10.240.10">
    <property type="entry name" value="Zn(2)-C6 fungal-type DNA-binding domain"/>
    <property type="match status" value="1"/>
</dbReference>
<dbReference type="AlphaFoldDB" id="A0A166TZB5"/>
<keyword evidence="1" id="KW-0539">Nucleus</keyword>